<dbReference type="SUPFAM" id="SSF53850">
    <property type="entry name" value="Periplasmic binding protein-like II"/>
    <property type="match status" value="1"/>
</dbReference>
<dbReference type="RefSeq" id="WP_072744057.1">
    <property type="nucleotide sequence ID" value="NZ_FQXR01000005.1"/>
</dbReference>
<protein>
    <submittedName>
        <fullName evidence="5">NitT/TauT family transport system substrate-binding protein</fullName>
    </submittedName>
</protein>
<evidence type="ECO:0000259" key="4">
    <source>
        <dbReference type="Pfam" id="PF09084"/>
    </source>
</evidence>
<comment type="similarity">
    <text evidence="2">Belongs to the bacterial solute-binding protein SsuA/TauA family.</text>
</comment>
<reference evidence="5 6" key="1">
    <citation type="submission" date="2016-11" db="EMBL/GenBank/DDBJ databases">
        <authorList>
            <person name="Jaros S."/>
            <person name="Januszkiewicz K."/>
            <person name="Wedrychowicz H."/>
        </authorList>
    </citation>
    <scope>NUCLEOTIDE SEQUENCE [LARGE SCALE GENOMIC DNA]</scope>
    <source>
        <strain evidence="5 6">DSM 13106</strain>
    </source>
</reference>
<dbReference type="PROSITE" id="PS51257">
    <property type="entry name" value="PROKAR_LIPOPROTEIN"/>
    <property type="match status" value="1"/>
</dbReference>
<dbReference type="AlphaFoldDB" id="A0A1M5WSK2"/>
<dbReference type="GO" id="GO:0042597">
    <property type="term" value="C:periplasmic space"/>
    <property type="evidence" value="ECO:0007669"/>
    <property type="project" value="UniProtKB-SubCell"/>
</dbReference>
<evidence type="ECO:0000256" key="3">
    <source>
        <dbReference type="ARBA" id="ARBA00022729"/>
    </source>
</evidence>
<accession>A0A1M5WSK2</accession>
<dbReference type="PANTHER" id="PTHR30024:SF47">
    <property type="entry name" value="TAURINE-BINDING PERIPLASMIC PROTEIN"/>
    <property type="match status" value="1"/>
</dbReference>
<dbReference type="PANTHER" id="PTHR30024">
    <property type="entry name" value="ALIPHATIC SULFONATES-BINDING PROTEIN-RELATED"/>
    <property type="match status" value="1"/>
</dbReference>
<evidence type="ECO:0000313" key="6">
    <source>
        <dbReference type="Proteomes" id="UP000184389"/>
    </source>
</evidence>
<evidence type="ECO:0000313" key="5">
    <source>
        <dbReference type="EMBL" id="SHH90537.1"/>
    </source>
</evidence>
<dbReference type="EMBL" id="FQXR01000005">
    <property type="protein sequence ID" value="SHH90537.1"/>
    <property type="molecule type" value="Genomic_DNA"/>
</dbReference>
<gene>
    <name evidence="5" type="ORF">SAMN02745180_01386</name>
</gene>
<evidence type="ECO:0000256" key="2">
    <source>
        <dbReference type="ARBA" id="ARBA00010742"/>
    </source>
</evidence>
<dbReference type="Proteomes" id="UP000184389">
    <property type="component" value="Unassembled WGS sequence"/>
</dbReference>
<proteinExistence type="inferred from homology"/>
<dbReference type="InterPro" id="IPR015168">
    <property type="entry name" value="SsuA/THI5"/>
</dbReference>
<sequence length="337" mass="37977">MYKKFRFVVFLLVLTIFLTFTLSACKKDELKTIRLIEVTHSLFYTPQYVAITQGFFEEEGLKIDLINGKGADKCMTALLSNEADIAFMGPEASVYVYNQGKEDYAVNFAQLTQKDGSFLVGREKDDNFNFEKLRGKTIIGGRKGGMPEMALEYVLKKNGLEPGKDVNVRTDIQFDVMAGAFIGGEGDYVALFEPVAASLEKEGKGYVVSSIGKEAGYIPYTCYCTTKGNLEKNPDTIQSFTNAIYKGMLWVQNHSVEEIAKAVKPQFPDTDDEILITLITRYKEQDTWKPDLILTEEGLNHMMDIVEMAGELDKRADYDKIVTTKFAEKAMETIKMR</sequence>
<evidence type="ECO:0000256" key="1">
    <source>
        <dbReference type="ARBA" id="ARBA00004418"/>
    </source>
</evidence>
<keyword evidence="3" id="KW-0732">Signal</keyword>
<dbReference type="STRING" id="1123281.SAMN02745180_01386"/>
<feature type="domain" description="SsuA/THI5-like" evidence="4">
    <location>
        <begin position="45"/>
        <end position="254"/>
    </location>
</feature>
<dbReference type="Pfam" id="PF09084">
    <property type="entry name" value="NMT1"/>
    <property type="match status" value="1"/>
</dbReference>
<dbReference type="OrthoDB" id="9802202at2"/>
<organism evidence="5 6">
    <name type="scientific">Sporanaerobacter acetigenes DSM 13106</name>
    <dbReference type="NCBI Taxonomy" id="1123281"/>
    <lineage>
        <taxon>Bacteria</taxon>
        <taxon>Bacillati</taxon>
        <taxon>Bacillota</taxon>
        <taxon>Tissierellia</taxon>
        <taxon>Tissierellales</taxon>
        <taxon>Sporanaerobacteraceae</taxon>
        <taxon>Sporanaerobacter</taxon>
    </lineage>
</organism>
<name>A0A1M5WSK2_9FIRM</name>
<comment type="subcellular location">
    <subcellularLocation>
        <location evidence="1">Periplasm</location>
    </subcellularLocation>
</comment>
<keyword evidence="6" id="KW-1185">Reference proteome</keyword>
<dbReference type="Gene3D" id="3.40.190.10">
    <property type="entry name" value="Periplasmic binding protein-like II"/>
    <property type="match status" value="2"/>
</dbReference>